<proteinExistence type="predicted"/>
<gene>
    <name evidence="1" type="ORF">RHTO0S_31e00188g</name>
</gene>
<dbReference type="EMBL" id="LK052966">
    <property type="protein sequence ID" value="CDR49725.1"/>
    <property type="molecule type" value="Genomic_DNA"/>
</dbReference>
<dbReference type="AlphaFoldDB" id="A0A061BNZ0"/>
<reference evidence="1" key="1">
    <citation type="journal article" date="2014" name="Genome Announc.">
        <title>Draft genome sequence of Rhodosporidium toruloides CECT1137, an oleaginous yeast of biotechnological interest.</title>
        <authorList>
            <person name="Morin N."/>
            <person name="Calcas X."/>
            <person name="Devillers H."/>
            <person name="Durrens P."/>
            <person name="Sherman D.J."/>
            <person name="Nicaud J.-M."/>
            <person name="Neuveglise C."/>
        </authorList>
    </citation>
    <scope>NUCLEOTIDE SEQUENCE</scope>
    <source>
        <strain evidence="1">CECT1137</strain>
    </source>
</reference>
<evidence type="ECO:0000313" key="1">
    <source>
        <dbReference type="EMBL" id="CDR49725.1"/>
    </source>
</evidence>
<name>A0A061BNZ0_RHOTO</name>
<protein>
    <submittedName>
        <fullName evidence="1">RHTO0S31e00188g1_1</fullName>
    </submittedName>
</protein>
<sequence>MSHASESAHQPPNMLSFSKHERLLPLFSRHHHSTARFPTNEELEISFRRLKEIYEKRGEPATVKQQIPAIDALFNKRHQLSPRNCERVKAAFDIAALLLECKAPYHEVASILRANRIIETSKGAIPPIRDATVRFLRELHSVLPDALRGDPNAPDSLAKLYEMGDPAQDALNQLDQPALDAMMQLMAYYANQYALGNPHAPSPPISWLTARQAIELASLGGEYLQIVEISRSNPVVCQHLTFENFLSFPLFFGRAVKAVFEGWAAHGTPERLSIGSLMIHAIRKSLDVRFDDLAMAFPRGRVPLVVEDFFAARRKKIDAFLQAHHTLTPAEMATLLGECNSLDKVKWFMAEEVDDGSPITREALDEYLDSLPASHAPQQQPGATFSLSHHFVPISRRLAGSLDGNATAPQVERAQRW</sequence>
<accession>A0A061BNZ0</accession>
<organism evidence="1">
    <name type="scientific">Rhodotorula toruloides</name>
    <name type="common">Yeast</name>
    <name type="synonym">Rhodosporidium toruloides</name>
    <dbReference type="NCBI Taxonomy" id="5286"/>
    <lineage>
        <taxon>Eukaryota</taxon>
        <taxon>Fungi</taxon>
        <taxon>Dikarya</taxon>
        <taxon>Basidiomycota</taxon>
        <taxon>Pucciniomycotina</taxon>
        <taxon>Microbotryomycetes</taxon>
        <taxon>Sporidiobolales</taxon>
        <taxon>Sporidiobolaceae</taxon>
        <taxon>Rhodotorula</taxon>
    </lineage>
</organism>
<dbReference type="OrthoDB" id="2519868at2759"/>